<dbReference type="PANTHER" id="PTHR43133">
    <property type="entry name" value="RNA POLYMERASE ECF-TYPE SIGMA FACTO"/>
    <property type="match status" value="1"/>
</dbReference>
<accession>A0A6C2YKS9</accession>
<dbReference type="InParanoid" id="A0A6C2YKS9"/>
<evidence type="ECO:0000256" key="4">
    <source>
        <dbReference type="ARBA" id="ARBA00023125"/>
    </source>
</evidence>
<feature type="domain" description="RNA polymerase sigma-70 region 2" evidence="7">
    <location>
        <begin position="22"/>
        <end position="88"/>
    </location>
</feature>
<dbReference type="Proteomes" id="UP000464378">
    <property type="component" value="Chromosome"/>
</dbReference>
<keyword evidence="3" id="KW-0731">Sigma factor</keyword>
<comment type="similarity">
    <text evidence="1">Belongs to the sigma-70 factor family. ECF subfamily.</text>
</comment>
<proteinExistence type="inferred from homology"/>
<dbReference type="Pfam" id="PF04545">
    <property type="entry name" value="Sigma70_r4"/>
    <property type="match status" value="1"/>
</dbReference>
<reference evidence="9" key="1">
    <citation type="submission" date="2019-04" db="EMBL/GenBank/DDBJ databases">
        <authorList>
            <consortium name="Science for Life Laboratories"/>
        </authorList>
    </citation>
    <scope>NUCLEOTIDE SEQUENCE</scope>
    <source>
        <strain evidence="9">MBLW1</strain>
    </source>
</reference>
<dbReference type="InterPro" id="IPR036388">
    <property type="entry name" value="WH-like_DNA-bd_sf"/>
</dbReference>
<dbReference type="InterPro" id="IPR014284">
    <property type="entry name" value="RNA_pol_sigma-70_dom"/>
</dbReference>
<dbReference type="GO" id="GO:0003677">
    <property type="term" value="F:DNA binding"/>
    <property type="evidence" value="ECO:0007669"/>
    <property type="project" value="UniProtKB-KW"/>
</dbReference>
<dbReference type="NCBIfam" id="TIGR02937">
    <property type="entry name" value="sigma70-ECF"/>
    <property type="match status" value="1"/>
</dbReference>
<keyword evidence="10" id="KW-1185">Reference proteome</keyword>
<dbReference type="Gene3D" id="1.10.10.10">
    <property type="entry name" value="Winged helix-like DNA-binding domain superfamily/Winged helix DNA-binding domain"/>
    <property type="match status" value="1"/>
</dbReference>
<evidence type="ECO:0000256" key="5">
    <source>
        <dbReference type="ARBA" id="ARBA00023163"/>
    </source>
</evidence>
<evidence type="ECO:0000313" key="10">
    <source>
        <dbReference type="Proteomes" id="UP000464378"/>
    </source>
</evidence>
<feature type="coiled-coil region" evidence="6">
    <location>
        <begin position="109"/>
        <end position="136"/>
    </location>
</feature>
<name>A0A6C2YKS9_9BACT</name>
<dbReference type="EMBL" id="LR586016">
    <property type="protein sequence ID" value="VIP01911.1"/>
    <property type="molecule type" value="Genomic_DNA"/>
</dbReference>
<evidence type="ECO:0000256" key="2">
    <source>
        <dbReference type="ARBA" id="ARBA00023015"/>
    </source>
</evidence>
<keyword evidence="6" id="KW-0175">Coiled coil</keyword>
<dbReference type="SUPFAM" id="SSF88946">
    <property type="entry name" value="Sigma2 domain of RNA polymerase sigma factors"/>
    <property type="match status" value="1"/>
</dbReference>
<dbReference type="InterPro" id="IPR013324">
    <property type="entry name" value="RNA_pol_sigma_r3/r4-like"/>
</dbReference>
<evidence type="ECO:0000259" key="8">
    <source>
        <dbReference type="Pfam" id="PF04545"/>
    </source>
</evidence>
<dbReference type="KEGG" id="tim:GMBLW1_20490"/>
<evidence type="ECO:0000313" key="9">
    <source>
        <dbReference type="EMBL" id="VIP01911.1"/>
    </source>
</evidence>
<dbReference type="Pfam" id="PF04542">
    <property type="entry name" value="Sigma70_r2"/>
    <property type="match status" value="1"/>
</dbReference>
<evidence type="ECO:0000256" key="3">
    <source>
        <dbReference type="ARBA" id="ARBA00023082"/>
    </source>
</evidence>
<dbReference type="InterPro" id="IPR013325">
    <property type="entry name" value="RNA_pol_sigma_r2"/>
</dbReference>
<dbReference type="EMBL" id="LR593887">
    <property type="protein sequence ID" value="VTR99821.1"/>
    <property type="molecule type" value="Genomic_DNA"/>
</dbReference>
<dbReference type="AlphaFoldDB" id="A0A6C2YKS9"/>
<dbReference type="CDD" id="cd06171">
    <property type="entry name" value="Sigma70_r4"/>
    <property type="match status" value="1"/>
</dbReference>
<dbReference type="GO" id="GO:0006352">
    <property type="term" value="P:DNA-templated transcription initiation"/>
    <property type="evidence" value="ECO:0007669"/>
    <property type="project" value="InterPro"/>
</dbReference>
<keyword evidence="2" id="KW-0805">Transcription regulation</keyword>
<dbReference type="RefSeq" id="WP_162657148.1">
    <property type="nucleotide sequence ID" value="NZ_LR593887.1"/>
</dbReference>
<dbReference type="Gene3D" id="1.10.1740.10">
    <property type="match status" value="1"/>
</dbReference>
<evidence type="ECO:0000256" key="1">
    <source>
        <dbReference type="ARBA" id="ARBA00010641"/>
    </source>
</evidence>
<dbReference type="InterPro" id="IPR007627">
    <property type="entry name" value="RNA_pol_sigma70_r2"/>
</dbReference>
<protein>
    <submittedName>
        <fullName evidence="9">Uncharacterized protein</fullName>
    </submittedName>
</protein>
<gene>
    <name evidence="9" type="ORF">GMBLW1_20490</name>
</gene>
<sequence>MADTVLNKVATGELGAVEDCLARYGGLVWALAQRFSPSVADAEDAVQEVFTDLWRYAARFDPQVSSEATFVAMIARRRLIDRRRQLARRIPTTGLDLASAVVASPTASGLELNDEVRKIREQFEQLRDEERQVLELAIWHGLTQVQISERTGIPLGSVKTHARQGMIRLRKLVAESQGLVAGGEQ</sequence>
<feature type="domain" description="RNA polymerase sigma-70 region 4" evidence="8">
    <location>
        <begin position="124"/>
        <end position="171"/>
    </location>
</feature>
<dbReference type="InterPro" id="IPR007630">
    <property type="entry name" value="RNA_pol_sigma70_r4"/>
</dbReference>
<evidence type="ECO:0000256" key="6">
    <source>
        <dbReference type="SAM" id="Coils"/>
    </source>
</evidence>
<keyword evidence="5" id="KW-0804">Transcription</keyword>
<evidence type="ECO:0000259" key="7">
    <source>
        <dbReference type="Pfam" id="PF04542"/>
    </source>
</evidence>
<keyword evidence="4" id="KW-0238">DNA-binding</keyword>
<dbReference type="InterPro" id="IPR039425">
    <property type="entry name" value="RNA_pol_sigma-70-like"/>
</dbReference>
<organism evidence="9">
    <name type="scientific">Tuwongella immobilis</name>
    <dbReference type="NCBI Taxonomy" id="692036"/>
    <lineage>
        <taxon>Bacteria</taxon>
        <taxon>Pseudomonadati</taxon>
        <taxon>Planctomycetota</taxon>
        <taxon>Planctomycetia</taxon>
        <taxon>Gemmatales</taxon>
        <taxon>Gemmataceae</taxon>
        <taxon>Tuwongella</taxon>
    </lineage>
</organism>
<dbReference type="GO" id="GO:0016987">
    <property type="term" value="F:sigma factor activity"/>
    <property type="evidence" value="ECO:0007669"/>
    <property type="project" value="UniProtKB-KW"/>
</dbReference>
<dbReference type="SUPFAM" id="SSF88659">
    <property type="entry name" value="Sigma3 and sigma4 domains of RNA polymerase sigma factors"/>
    <property type="match status" value="1"/>
</dbReference>
<dbReference type="PANTHER" id="PTHR43133:SF62">
    <property type="entry name" value="RNA POLYMERASE SIGMA FACTOR SIGZ"/>
    <property type="match status" value="1"/>
</dbReference>